<gene>
    <name evidence="2" type="ORF">HMEPL2_18930</name>
</gene>
<evidence type="ECO:0000259" key="1">
    <source>
        <dbReference type="Pfam" id="PF03446"/>
    </source>
</evidence>
<dbReference type="PANTHER" id="PTHR43580">
    <property type="entry name" value="OXIDOREDUCTASE GLYR1-RELATED"/>
    <property type="match status" value="1"/>
</dbReference>
<evidence type="ECO:0000313" key="2">
    <source>
        <dbReference type="EMBL" id="BCB71542.1"/>
    </source>
</evidence>
<accession>A0A6F8XBG7</accession>
<protein>
    <recommendedName>
        <fullName evidence="1">6-phosphogluconate dehydrogenase NADP-binding domain-containing protein</fullName>
    </recommendedName>
</protein>
<organism evidence="2 3">
    <name type="scientific">Vreelandella aquamarina</name>
    <dbReference type="NCBI Taxonomy" id="77097"/>
    <lineage>
        <taxon>Bacteria</taxon>
        <taxon>Pseudomonadati</taxon>
        <taxon>Pseudomonadota</taxon>
        <taxon>Gammaproteobacteria</taxon>
        <taxon>Oceanospirillales</taxon>
        <taxon>Halomonadaceae</taxon>
        <taxon>Vreelandella</taxon>
    </lineage>
</organism>
<dbReference type="AlphaFoldDB" id="A0A6F8XBG7"/>
<dbReference type="InterPro" id="IPR006115">
    <property type="entry name" value="6PGDH_NADP-bd"/>
</dbReference>
<dbReference type="EMBL" id="AP022869">
    <property type="protein sequence ID" value="BCB71542.1"/>
    <property type="molecule type" value="Genomic_DNA"/>
</dbReference>
<feature type="domain" description="6-phosphogluconate dehydrogenase NADP-binding" evidence="1">
    <location>
        <begin position="25"/>
        <end position="99"/>
    </location>
</feature>
<keyword evidence="3" id="KW-1185">Reference proteome</keyword>
<dbReference type="Gene3D" id="3.40.50.720">
    <property type="entry name" value="NAD(P)-binding Rossmann-like Domain"/>
    <property type="match status" value="1"/>
</dbReference>
<reference evidence="2 3" key="1">
    <citation type="submission" date="2020-03" db="EMBL/GenBank/DDBJ databases">
        <title>Complete Genome Sequence of Halomonas meridiana strain Eplume2, isolated from hydrothermal-plume in the north east Pacific Ocean.</title>
        <authorList>
            <person name="Kurihara Y."/>
            <person name="Kawai S."/>
            <person name="Sakai A."/>
            <person name="Galipon J."/>
            <person name="Arakawa K."/>
        </authorList>
    </citation>
    <scope>NUCLEOTIDE SEQUENCE [LARGE SCALE GENOMIC DNA]</scope>
    <source>
        <strain evidence="2 3">Eplume2</strain>
    </source>
</reference>
<dbReference type="SUPFAM" id="SSF51735">
    <property type="entry name" value="NAD(P)-binding Rossmann-fold domains"/>
    <property type="match status" value="1"/>
</dbReference>
<evidence type="ECO:0000313" key="3">
    <source>
        <dbReference type="Proteomes" id="UP000501053"/>
    </source>
</evidence>
<proteinExistence type="predicted"/>
<dbReference type="PANTHER" id="PTHR43580:SF2">
    <property type="entry name" value="CYTOKINE-LIKE NUCLEAR FACTOR N-PAC"/>
    <property type="match status" value="1"/>
</dbReference>
<dbReference type="Pfam" id="PF03446">
    <property type="entry name" value="NAD_binding_2"/>
    <property type="match status" value="1"/>
</dbReference>
<sequence>MSPPDTWKALEDKTIEEPIMTTSRTIGFIGTGIMGAPMAARLADAGHQVLAWNRTKNKTDRLRSYGIEVVDLPEEAAAQCDIVIVMLSSGPVCDEILLARISHEEGSMRKEEAA</sequence>
<dbReference type="Proteomes" id="UP000501053">
    <property type="component" value="Chromosome"/>
</dbReference>
<dbReference type="GO" id="GO:0050661">
    <property type="term" value="F:NADP binding"/>
    <property type="evidence" value="ECO:0007669"/>
    <property type="project" value="InterPro"/>
</dbReference>
<dbReference type="InterPro" id="IPR036291">
    <property type="entry name" value="NAD(P)-bd_dom_sf"/>
</dbReference>
<dbReference type="InterPro" id="IPR051265">
    <property type="entry name" value="HIBADH-related_NP60_sf"/>
</dbReference>
<name>A0A6F8XBG7_9GAMM</name>